<reference evidence="2" key="1">
    <citation type="journal article" date="2014" name="Int. J. Syst. Evol. Microbiol.">
        <title>Complete genome sequence of Corynebacterium casei LMG S-19264T (=DSM 44701T), isolated from a smear-ripened cheese.</title>
        <authorList>
            <consortium name="US DOE Joint Genome Institute (JGI-PGF)"/>
            <person name="Walter F."/>
            <person name="Albersmeier A."/>
            <person name="Kalinowski J."/>
            <person name="Ruckert C."/>
        </authorList>
    </citation>
    <scope>NUCLEOTIDE SEQUENCE</scope>
    <source>
        <strain evidence="2">JCM 3090</strain>
    </source>
</reference>
<organism evidence="2 3">
    <name type="scientific">Pilimelia anulata</name>
    <dbReference type="NCBI Taxonomy" id="53371"/>
    <lineage>
        <taxon>Bacteria</taxon>
        <taxon>Bacillati</taxon>
        <taxon>Actinomycetota</taxon>
        <taxon>Actinomycetes</taxon>
        <taxon>Micromonosporales</taxon>
        <taxon>Micromonosporaceae</taxon>
        <taxon>Pilimelia</taxon>
    </lineage>
</organism>
<feature type="region of interest" description="Disordered" evidence="1">
    <location>
        <begin position="167"/>
        <end position="203"/>
    </location>
</feature>
<keyword evidence="3" id="KW-1185">Reference proteome</keyword>
<accession>A0A8J3FBV4</accession>
<dbReference type="EMBL" id="BMQB01000003">
    <property type="protein sequence ID" value="GGJ87545.1"/>
    <property type="molecule type" value="Genomic_DNA"/>
</dbReference>
<feature type="region of interest" description="Disordered" evidence="1">
    <location>
        <begin position="506"/>
        <end position="551"/>
    </location>
</feature>
<feature type="compositionally biased region" description="Low complexity" evidence="1">
    <location>
        <begin position="168"/>
        <end position="187"/>
    </location>
</feature>
<name>A0A8J3FBV4_9ACTN</name>
<sequence length="644" mass="63676">MFGRGTGGWGRGCSRPASGAVREAAGSRAAFVVAGVLAAVVGPGAPPAAAGSAGVSVEGRVYHDRDNDGRRAADEPGLPGLRLQEPSTGASAVTDAAGRYRIDGLPRAGRLVLHTGWLRSQCFAADVLDCPAGPGPDNGFPVRNQLLELPLDPAPAGPVDVGLLPDWPGRTTTPPAAGEPAAGAPADPVDRVDPAGGADRVGPVDRVDRVGEAAAGVWRVGPRRGNVRDVAARLSADAGPCGSAPLAVCRLGEEYVQAGQVFNQGTAPLTGVRAKLAVAPGDCLRGVSLVAGATSEGVTGLTVRPAAWTCATREVEVALAGTLRPAGAARLRIVGAVAAGPGTPGCHATAPERAGVGPDCPTAAPQGRAATLGVSHLDPAGPGEPPATAPADDEGPLCAATRPVVECPTGLHDKRRQPDEVDPAGHNVDAALAPADRVNLAMRLAALPADPDHPGAVVLRGWAVNRLDPAAATGLVPAGATIRFAFPPGTAVRALPAPHVLARCTPPHPATAPARPAAFPPDPASSSTRPVTAPTERGAPTGRGSPTGRGAARAGVVVDCVLGGPLAPDAAGLALDLVVRPPGTPRSGAGQPRGGAAFAVACVAPPAAAPPETVPADPGGCDAGTLPAATPTDNDAALPITHRS</sequence>
<evidence type="ECO:0000313" key="3">
    <source>
        <dbReference type="Proteomes" id="UP000649739"/>
    </source>
</evidence>
<dbReference type="InterPro" id="IPR013783">
    <property type="entry name" value="Ig-like_fold"/>
</dbReference>
<feature type="compositionally biased region" description="Basic and acidic residues" evidence="1">
    <location>
        <begin position="65"/>
        <end position="74"/>
    </location>
</feature>
<reference evidence="2" key="2">
    <citation type="submission" date="2020-09" db="EMBL/GenBank/DDBJ databases">
        <authorList>
            <person name="Sun Q."/>
            <person name="Ohkuma M."/>
        </authorList>
    </citation>
    <scope>NUCLEOTIDE SEQUENCE</scope>
    <source>
        <strain evidence="2">JCM 3090</strain>
    </source>
</reference>
<dbReference type="Proteomes" id="UP000649739">
    <property type="component" value="Unassembled WGS sequence"/>
</dbReference>
<dbReference type="AlphaFoldDB" id="A0A8J3FBV4"/>
<comment type="caution">
    <text evidence="2">The sequence shown here is derived from an EMBL/GenBank/DDBJ whole genome shotgun (WGS) entry which is preliminary data.</text>
</comment>
<feature type="region of interest" description="Disordered" evidence="1">
    <location>
        <begin position="609"/>
        <end position="644"/>
    </location>
</feature>
<gene>
    <name evidence="2" type="ORF">GCM10010123_16420</name>
</gene>
<proteinExistence type="predicted"/>
<dbReference type="Gene3D" id="2.60.40.10">
    <property type="entry name" value="Immunoglobulins"/>
    <property type="match status" value="1"/>
</dbReference>
<protein>
    <submittedName>
        <fullName evidence="2">Uncharacterized protein</fullName>
    </submittedName>
</protein>
<evidence type="ECO:0000256" key="1">
    <source>
        <dbReference type="SAM" id="MobiDB-lite"/>
    </source>
</evidence>
<feature type="region of interest" description="Disordered" evidence="1">
    <location>
        <begin position="65"/>
        <end position="90"/>
    </location>
</feature>
<evidence type="ECO:0000313" key="2">
    <source>
        <dbReference type="EMBL" id="GGJ87545.1"/>
    </source>
</evidence>
<dbReference type="GO" id="GO:0005975">
    <property type="term" value="P:carbohydrate metabolic process"/>
    <property type="evidence" value="ECO:0007669"/>
    <property type="project" value="UniProtKB-ARBA"/>
</dbReference>
<feature type="region of interest" description="Disordered" evidence="1">
    <location>
        <begin position="373"/>
        <end position="394"/>
    </location>
</feature>
<dbReference type="SUPFAM" id="SSF117074">
    <property type="entry name" value="Hypothetical protein PA1324"/>
    <property type="match status" value="1"/>
</dbReference>